<organism evidence="2 3">
    <name type="scientific">Alteromonas ponticola</name>
    <dbReference type="NCBI Taxonomy" id="2720613"/>
    <lineage>
        <taxon>Bacteria</taxon>
        <taxon>Pseudomonadati</taxon>
        <taxon>Pseudomonadota</taxon>
        <taxon>Gammaproteobacteria</taxon>
        <taxon>Alteromonadales</taxon>
        <taxon>Alteromonadaceae</taxon>
        <taxon>Alteromonas/Salinimonas group</taxon>
        <taxon>Alteromonas</taxon>
    </lineage>
</organism>
<dbReference type="InterPro" id="IPR021557">
    <property type="entry name" value="DUF3016"/>
</dbReference>
<accession>A0ABX1R1P3</accession>
<comment type="caution">
    <text evidence="2">The sequence shown here is derived from an EMBL/GenBank/DDBJ whole genome shotgun (WGS) entry which is preliminary data.</text>
</comment>
<evidence type="ECO:0000256" key="1">
    <source>
        <dbReference type="SAM" id="SignalP"/>
    </source>
</evidence>
<dbReference type="RefSeq" id="WP_169210948.1">
    <property type="nucleotide sequence ID" value="NZ_JAATNW010000005.1"/>
</dbReference>
<dbReference type="EMBL" id="JAATNW010000005">
    <property type="protein sequence ID" value="NMH60389.1"/>
    <property type="molecule type" value="Genomic_DNA"/>
</dbReference>
<feature type="signal peptide" evidence="1">
    <location>
        <begin position="1"/>
        <end position="22"/>
    </location>
</feature>
<evidence type="ECO:0000313" key="3">
    <source>
        <dbReference type="Proteomes" id="UP000709336"/>
    </source>
</evidence>
<sequence length="174" mass="19457">MRKILIGALPALAMLGVSPVNAAELTVNWDTPEDFTDVRPVNESRKGFRERTLASLEEYLVKLAATLPSQQKLTLTVTDLDLAGEVWPSSFVGLGNTSADVRLVKRIYIPRMTFSYSLADETGALVKEADVNLKDMGFMDGVSSRFKEHPLGYEKQMLKEWFNDEFKPELSAKL</sequence>
<protein>
    <submittedName>
        <fullName evidence="2">DUF3016 domain-containing protein</fullName>
    </submittedName>
</protein>
<keyword evidence="1" id="KW-0732">Signal</keyword>
<dbReference type="Proteomes" id="UP000709336">
    <property type="component" value="Unassembled WGS sequence"/>
</dbReference>
<feature type="chain" id="PRO_5045264256" evidence="1">
    <location>
        <begin position="23"/>
        <end position="174"/>
    </location>
</feature>
<gene>
    <name evidence="2" type="ORF">HCJ96_10190</name>
</gene>
<reference evidence="2 3" key="1">
    <citation type="submission" date="2020-03" db="EMBL/GenBank/DDBJ databases">
        <title>Alteromonas ponticola sp. nov., isolated from seawater.</title>
        <authorList>
            <person name="Yoon J.-H."/>
            <person name="Kim Y.-O."/>
        </authorList>
    </citation>
    <scope>NUCLEOTIDE SEQUENCE [LARGE SCALE GENOMIC DNA]</scope>
    <source>
        <strain evidence="2 3">MYP5</strain>
    </source>
</reference>
<keyword evidence="3" id="KW-1185">Reference proteome</keyword>
<proteinExistence type="predicted"/>
<evidence type="ECO:0000313" key="2">
    <source>
        <dbReference type="EMBL" id="NMH60389.1"/>
    </source>
</evidence>
<dbReference type="Pfam" id="PF11454">
    <property type="entry name" value="DUF3016"/>
    <property type="match status" value="1"/>
</dbReference>
<name>A0ABX1R1P3_9ALTE</name>